<organism evidence="5 6">
    <name type="scientific">Bifidobacterium choloepi</name>
    <dbReference type="NCBI Taxonomy" id="2614131"/>
    <lineage>
        <taxon>Bacteria</taxon>
        <taxon>Bacillati</taxon>
        <taxon>Actinomycetota</taxon>
        <taxon>Actinomycetes</taxon>
        <taxon>Bifidobacteriales</taxon>
        <taxon>Bifidobacteriaceae</taxon>
        <taxon>Bifidobacterium</taxon>
    </lineage>
</organism>
<keyword evidence="5" id="KW-0378">Hydrolase</keyword>
<comment type="caution">
    <text evidence="5">The sequence shown here is derived from an EMBL/GenBank/DDBJ whole genome shotgun (WGS) entry which is preliminary data.</text>
</comment>
<dbReference type="EMBL" id="VYSG01000001">
    <property type="protein sequence ID" value="NEG69220.1"/>
    <property type="molecule type" value="Genomic_DNA"/>
</dbReference>
<keyword evidence="3" id="KW-0238">DNA-binding</keyword>
<dbReference type="RefSeq" id="WP_163226814.1">
    <property type="nucleotide sequence ID" value="NZ_VYSG01000001.1"/>
</dbReference>
<dbReference type="Pfam" id="PF01420">
    <property type="entry name" value="Methylase_S"/>
    <property type="match status" value="1"/>
</dbReference>
<evidence type="ECO:0000256" key="3">
    <source>
        <dbReference type="ARBA" id="ARBA00023125"/>
    </source>
</evidence>
<feature type="domain" description="Type I restriction modification DNA specificity" evidence="4">
    <location>
        <begin position="21"/>
        <end position="192"/>
    </location>
</feature>
<dbReference type="GO" id="GO:0003677">
    <property type="term" value="F:DNA binding"/>
    <property type="evidence" value="ECO:0007669"/>
    <property type="project" value="UniProtKB-KW"/>
</dbReference>
<comment type="similarity">
    <text evidence="1">Belongs to the type-I restriction system S methylase family.</text>
</comment>
<evidence type="ECO:0000259" key="4">
    <source>
        <dbReference type="Pfam" id="PF01420"/>
    </source>
</evidence>
<evidence type="ECO:0000313" key="5">
    <source>
        <dbReference type="EMBL" id="NEG69220.1"/>
    </source>
</evidence>
<reference evidence="5 6" key="1">
    <citation type="submission" date="2019-09" db="EMBL/GenBank/DDBJ databases">
        <title>Phylogenetic characterization of a novel taxon of the genus Bifidobacterium: Bifidobacterium choloepi sp. nov.</title>
        <authorList>
            <person name="Modesto M."/>
            <person name="Satti M."/>
        </authorList>
    </citation>
    <scope>NUCLEOTIDE SEQUENCE [LARGE SCALE GENOMIC DNA]</scope>
    <source>
        <strain evidence="5 6">BRDM6</strain>
    </source>
</reference>
<keyword evidence="5" id="KW-0540">Nuclease</keyword>
<dbReference type="InterPro" id="IPR052021">
    <property type="entry name" value="Type-I_RS_S_subunit"/>
</dbReference>
<protein>
    <submittedName>
        <fullName evidence="5">Restriction endonuclease subunit S</fullName>
    </submittedName>
</protein>
<proteinExistence type="inferred from homology"/>
<dbReference type="SUPFAM" id="SSF116734">
    <property type="entry name" value="DNA methylase specificity domain"/>
    <property type="match status" value="2"/>
</dbReference>
<evidence type="ECO:0000256" key="1">
    <source>
        <dbReference type="ARBA" id="ARBA00010923"/>
    </source>
</evidence>
<name>A0A6I5N9P2_9BIFI</name>
<keyword evidence="6" id="KW-1185">Reference proteome</keyword>
<sequence length="391" mass="44151">MSKNDENKKLVPELRFKGFTDPWEQRKLSEIAETYSGGTPTVGKTEYYGGSIPFIRSAEINSDSTELYLTKEGLGNSSARMVAKGDILYALYGATSGEVGISKVEGAINQAVLAILPISKVKREYLLQWLLKSKKAIISTYLQGGQGNLSGQIIKGLEVDLPSDAEQQRIGQMLQLLDEVITLHQRKLDLLKQKKQFFLQAILSQQLRFKEFAAPWEQRKLGQLASRVSERLVKSTLPRVEYEDIISGSGELNKATSELGQEKEGIHFQYEDILYGKLRPYLHNWLHATFEGVAVGDFWVLRAKDVEPAFLYRLISGNQFDSLANISSGSKMPRADWSLVSQANFAVPLDRDEQRSIGKLFKVLDNLIVLHRKRMLLLEQLKAFHLQNLFV</sequence>
<evidence type="ECO:0000313" key="6">
    <source>
        <dbReference type="Proteomes" id="UP000469292"/>
    </source>
</evidence>
<dbReference type="InterPro" id="IPR044946">
    <property type="entry name" value="Restrct_endonuc_typeI_TRD_sf"/>
</dbReference>
<dbReference type="Gene3D" id="1.10.287.1120">
    <property type="entry name" value="Bipartite methylase S protein"/>
    <property type="match status" value="1"/>
</dbReference>
<dbReference type="AlphaFoldDB" id="A0A6I5N9P2"/>
<accession>A0A6I5N9P2</accession>
<dbReference type="Proteomes" id="UP000469292">
    <property type="component" value="Unassembled WGS sequence"/>
</dbReference>
<keyword evidence="5" id="KW-0255">Endonuclease</keyword>
<evidence type="ECO:0000256" key="2">
    <source>
        <dbReference type="ARBA" id="ARBA00022747"/>
    </source>
</evidence>
<dbReference type="GO" id="GO:0004519">
    <property type="term" value="F:endonuclease activity"/>
    <property type="evidence" value="ECO:0007669"/>
    <property type="project" value="UniProtKB-KW"/>
</dbReference>
<gene>
    <name evidence="5" type="ORF">F6S87_00970</name>
</gene>
<dbReference type="CDD" id="cd17515">
    <property type="entry name" value="RMtype1_S_MjaORF132P_Sau1132ORF3780P-TRD1-CR1_like"/>
    <property type="match status" value="1"/>
</dbReference>
<dbReference type="InterPro" id="IPR000055">
    <property type="entry name" value="Restrct_endonuc_typeI_TRD"/>
</dbReference>
<dbReference type="Gene3D" id="3.90.220.20">
    <property type="entry name" value="DNA methylase specificity domains"/>
    <property type="match status" value="2"/>
</dbReference>
<keyword evidence="2" id="KW-0680">Restriction system</keyword>
<dbReference type="PANTHER" id="PTHR30408">
    <property type="entry name" value="TYPE-1 RESTRICTION ENZYME ECOKI SPECIFICITY PROTEIN"/>
    <property type="match status" value="1"/>
</dbReference>
<dbReference type="PANTHER" id="PTHR30408:SF12">
    <property type="entry name" value="TYPE I RESTRICTION ENZYME MJAVIII SPECIFICITY SUBUNIT"/>
    <property type="match status" value="1"/>
</dbReference>
<dbReference type="GO" id="GO:0009307">
    <property type="term" value="P:DNA restriction-modification system"/>
    <property type="evidence" value="ECO:0007669"/>
    <property type="project" value="UniProtKB-KW"/>
</dbReference>